<keyword evidence="2" id="KW-1185">Reference proteome</keyword>
<protein>
    <submittedName>
        <fullName evidence="1">Uncharacterized protein</fullName>
    </submittedName>
</protein>
<evidence type="ECO:0000313" key="2">
    <source>
        <dbReference type="Proteomes" id="UP000188637"/>
    </source>
</evidence>
<evidence type="ECO:0000313" key="1">
    <source>
        <dbReference type="EMBL" id="ONI39106.1"/>
    </source>
</evidence>
<gene>
    <name evidence="1" type="ORF">AN640_02050</name>
</gene>
<reference evidence="1" key="1">
    <citation type="submission" date="2016-08" db="EMBL/GenBank/DDBJ databases">
        <authorList>
            <person name="Ngugi D.K."/>
            <person name="Miyake S."/>
            <person name="Stingl U."/>
        </authorList>
    </citation>
    <scope>NUCLEOTIDE SEQUENCE</scope>
    <source>
        <strain evidence="1">SCG-D08WGA-EpuloA1</strain>
    </source>
</reference>
<name>A0ACC8XAB0_9FIRM</name>
<comment type="caution">
    <text evidence="1">The sequence shown here is derived from an EMBL/GenBank/DDBJ whole genome shotgun (WGS) entry which is preliminary data.</text>
</comment>
<dbReference type="EMBL" id="LJHD01000272">
    <property type="protein sequence ID" value="ONI39106.1"/>
    <property type="molecule type" value="Genomic_DNA"/>
</dbReference>
<accession>A0ACC8XAB0</accession>
<sequence>MVENLITTKYNQYTYTNPALSKSVSTDSSNFESELAKYTPSKQQDLEQIAYEKESNFGETTFNFEEEKIISIQQNGYDIGDMEHSTYKYLEFEQIQEKEEAILNEKQKLQLEDKVNKLKEHTDAMYKYAMEEQGEINIANLYLGSFKGTGYPSQYTKEQVDQVLKLNGIEPTPENQWATEKLMRIGKDVTLENITKIQNVKEQIENISPEDLLNDEELTIDISEKPIIKHDKVHYTQEDINKLLKDLANVKDEHIEELLEKNIKINFNNIKAILYQNTSQILKLDTTGPNVSKVQQDFNVTNGVKPSVNVGNEVKVQQDFNVPDEVKSNFNVSAEVKTVQEVKDYINIIRAKLNVEAARNISSKMPLESTELSKVAQELISMEDEVITDSLKMANIPVSEENKQILEKVIETTNKMKLYPTQSVELQLETSEDVTLEKFNVALTKYDENALEPEKRFGEGLRSVKGQIEQFLQKNNFEVNNINKQAAEALILNNQELTPENMEQAKIIAEKLNTFLIELTPQVASTMIKEGINPYYSTIDNTLAFIEKENMPQLKTSVAEAIVALEEKGQISKSQKDELIGLYQILDRVVKNKEQVIGYIQQNDFELNLENLQEAVKYAGKNTNIETVVDDNFGELQGFKQPLETAKVKIEQANLETEKLVNLSKTLENTQLNLKPDDKISSMIYPFIKSHVKKELGEFEGLDTLPKSVVEKIDTAKKVSPEIVSTMKDKEIPLTLNNIYWIQKMVDEPNLYGEMLRDYNENNKDNQKDNQKEQLCFKEVRGMLDEIKETASLEKEIAVMEGDINQYKQHKQMEEMVTVQKELQKQDEVYQVPFMINGEQKLVHLYMNKKNKQSVEQDNDLKAVISYDTKSMGTVVAHLNISDEAISYEVRGETPEITKRLQTKGSNLDTMLKNIGYSVKQGIYQDSEIYNPILNPEQAAPIKRGDSEFEIIA</sequence>
<dbReference type="Proteomes" id="UP000188637">
    <property type="component" value="Unassembled WGS sequence"/>
</dbReference>
<proteinExistence type="predicted"/>
<organism evidence="1 2">
    <name type="scientific">Candidatus Epulonipiscium fishelsonii</name>
    <dbReference type="NCBI Taxonomy" id="77094"/>
    <lineage>
        <taxon>Bacteria</taxon>
        <taxon>Bacillati</taxon>
        <taxon>Bacillota</taxon>
        <taxon>Clostridia</taxon>
        <taxon>Lachnospirales</taxon>
        <taxon>Lachnospiraceae</taxon>
        <taxon>Candidatus Epulonipiscium</taxon>
    </lineage>
</organism>